<name>A0A1M6WRU5_9ACTN</name>
<gene>
    <name evidence="1" type="ORF">SAMN05421803_14919</name>
</gene>
<reference evidence="1 2" key="1">
    <citation type="submission" date="2016-11" db="EMBL/GenBank/DDBJ databases">
        <authorList>
            <person name="Jaros S."/>
            <person name="Januszkiewicz K."/>
            <person name="Wedrychowicz H."/>
        </authorList>
    </citation>
    <scope>NUCLEOTIDE SEQUENCE [LARGE SCALE GENOMIC DNA]</scope>
    <source>
        <strain evidence="1 2">CGMCC 4.5723</strain>
    </source>
</reference>
<evidence type="ECO:0000313" key="1">
    <source>
        <dbReference type="EMBL" id="SHK96467.1"/>
    </source>
</evidence>
<dbReference type="EMBL" id="FQZK01000049">
    <property type="protein sequence ID" value="SHK96467.1"/>
    <property type="molecule type" value="Genomic_DNA"/>
</dbReference>
<keyword evidence="2" id="KW-1185">Reference proteome</keyword>
<protein>
    <submittedName>
        <fullName evidence="1">Uncharacterized protein</fullName>
    </submittedName>
</protein>
<evidence type="ECO:0000313" key="2">
    <source>
        <dbReference type="Proteomes" id="UP000184452"/>
    </source>
</evidence>
<accession>A0A1M6WRU5</accession>
<sequence>GGPVSGLMRRLSAAVAAWRSPSLAERGPATLRPGTRPRPGRVVVPLRAEDTATITEVVAEALSTWVWEEGERVSARPTPGGLVVRIPYLLSYSGRDEAPRRVTSALAAAGYAAERVPADWQAYRVLGRDPEQITTMTRAEAEALRDAVITRLAELDMTEHATGGEW</sequence>
<dbReference type="AlphaFoldDB" id="A0A1M6WRU5"/>
<proteinExistence type="predicted"/>
<dbReference type="RefSeq" id="WP_218619613.1">
    <property type="nucleotide sequence ID" value="NZ_FQZK01000049.1"/>
</dbReference>
<organism evidence="1 2">
    <name type="scientific">Nocardiopsis flavescens</name>
    <dbReference type="NCBI Taxonomy" id="758803"/>
    <lineage>
        <taxon>Bacteria</taxon>
        <taxon>Bacillati</taxon>
        <taxon>Actinomycetota</taxon>
        <taxon>Actinomycetes</taxon>
        <taxon>Streptosporangiales</taxon>
        <taxon>Nocardiopsidaceae</taxon>
        <taxon>Nocardiopsis</taxon>
    </lineage>
</organism>
<dbReference type="STRING" id="758803.SAMN05421803_14919"/>
<feature type="non-terminal residue" evidence="1">
    <location>
        <position position="1"/>
    </location>
</feature>
<dbReference type="Proteomes" id="UP000184452">
    <property type="component" value="Unassembled WGS sequence"/>
</dbReference>